<evidence type="ECO:0000313" key="4">
    <source>
        <dbReference type="EMBL" id="ALP95262.1"/>
    </source>
</evidence>
<dbReference type="KEGG" id="ibu:IB211_02871c"/>
<evidence type="ECO:0000256" key="1">
    <source>
        <dbReference type="ARBA" id="ARBA00022691"/>
    </source>
</evidence>
<dbReference type="PROSITE" id="PS51668">
    <property type="entry name" value="TSAA_2"/>
    <property type="match status" value="1"/>
</dbReference>
<reference evidence="4 5" key="1">
    <citation type="journal article" date="2015" name="Nat. Commun.">
        <title>Production of butyrate from lysine and the Amadori product fructoselysine by a human gut commensal.</title>
        <authorList>
            <person name="Bui T.P."/>
            <person name="Ritari J."/>
            <person name="Boeren S."/>
            <person name="de Waard P."/>
            <person name="Plugge C.M."/>
            <person name="de Vos W.M."/>
        </authorList>
    </citation>
    <scope>NUCLEOTIDE SEQUENCE [LARGE SCALE GENOMIC DNA]</scope>
    <source>
        <strain evidence="4 5">AF211</strain>
    </source>
</reference>
<dbReference type="PANTHER" id="PTHR12818">
    <property type="entry name" value="TRNA (ADENINE(37)-N6)-METHYLTRANSFERASE"/>
    <property type="match status" value="1"/>
</dbReference>
<evidence type="ECO:0000256" key="2">
    <source>
        <dbReference type="ARBA" id="ARBA00033753"/>
    </source>
</evidence>
<gene>
    <name evidence="4" type="ORF">IB211_02871c</name>
</gene>
<reference evidence="5" key="2">
    <citation type="submission" date="2015-04" db="EMBL/GenBank/DDBJ databases">
        <title>A butyrogenic pathway from the amino acid lysine in a human gut commensal.</title>
        <authorList>
            <person name="de Vos W.M."/>
            <person name="Bui N.T.P."/>
            <person name="Plugge C.M."/>
            <person name="Ritari J."/>
        </authorList>
    </citation>
    <scope>NUCLEOTIDE SEQUENCE [LARGE SCALE GENOMIC DNA]</scope>
    <source>
        <strain evidence="5">AF211</strain>
    </source>
</reference>
<dbReference type="EMBL" id="CP011307">
    <property type="protein sequence ID" value="ALP95262.1"/>
    <property type="molecule type" value="Genomic_DNA"/>
</dbReference>
<dbReference type="InterPro" id="IPR023370">
    <property type="entry name" value="TrmO-like_N"/>
</dbReference>
<feature type="domain" description="TsaA-like" evidence="3">
    <location>
        <begin position="6"/>
        <end position="130"/>
    </location>
</feature>
<accession>A0A0S2W7G1</accession>
<dbReference type="RefSeq" id="WP_082636112.1">
    <property type="nucleotide sequence ID" value="NZ_CALICV010000122.1"/>
</dbReference>
<dbReference type="Proteomes" id="UP000064844">
    <property type="component" value="Chromosome"/>
</dbReference>
<dbReference type="AlphaFoldDB" id="A0A0S2W7G1"/>
<evidence type="ECO:0000313" key="5">
    <source>
        <dbReference type="Proteomes" id="UP000064844"/>
    </source>
</evidence>
<sequence length="158" mass="18013">MNDIKVFSIGKIVNEEENVKVVVEQKYAEGLKGLEGYSHVQILWWMDGCDNASDRGTLVEEKPYRNGPDEIGVFALRSPERPNPIAVSNVNIAYVDVESGTVGLYYIDAFDGSKVIDIKPYTPSIDRIEHPFTPNWCAHWPKSYEESSDFDWESEFNF</sequence>
<protein>
    <recommendedName>
        <fullName evidence="3">TsaA-like domain-containing protein</fullName>
    </recommendedName>
</protein>
<dbReference type="InterPro" id="IPR040372">
    <property type="entry name" value="YaeB-like"/>
</dbReference>
<keyword evidence="1" id="KW-0949">S-adenosyl-L-methionine</keyword>
<organism evidence="4 5">
    <name type="scientific">Intestinimonas butyriciproducens</name>
    <dbReference type="NCBI Taxonomy" id="1297617"/>
    <lineage>
        <taxon>Bacteria</taxon>
        <taxon>Bacillati</taxon>
        <taxon>Bacillota</taxon>
        <taxon>Clostridia</taxon>
        <taxon>Eubacteriales</taxon>
        <taxon>Intestinimonas</taxon>
    </lineage>
</organism>
<dbReference type="InterPro" id="IPR036413">
    <property type="entry name" value="YaeB-like_sf"/>
</dbReference>
<proteinExistence type="inferred from homology"/>
<dbReference type="InterPro" id="IPR023368">
    <property type="entry name" value="UPF0066_cons_site"/>
</dbReference>
<name>A0A0S2W7G1_9FIRM</name>
<dbReference type="Pfam" id="PF01980">
    <property type="entry name" value="TrmO_N"/>
    <property type="match status" value="1"/>
</dbReference>
<dbReference type="PANTHER" id="PTHR12818:SF0">
    <property type="entry name" value="TRNA (ADENINE(37)-N6)-METHYLTRANSFERASE"/>
    <property type="match status" value="1"/>
</dbReference>
<dbReference type="PATRIC" id="fig|1297617.4.peg.2955"/>
<comment type="similarity">
    <text evidence="2">Belongs to the tRNA methyltransferase O family.</text>
</comment>
<keyword evidence="5" id="KW-1185">Reference proteome</keyword>
<dbReference type="Gene3D" id="2.40.30.70">
    <property type="entry name" value="YaeB-like"/>
    <property type="match status" value="1"/>
</dbReference>
<dbReference type="SUPFAM" id="SSF118196">
    <property type="entry name" value="YaeB-like"/>
    <property type="match status" value="1"/>
</dbReference>
<evidence type="ECO:0000259" key="3">
    <source>
        <dbReference type="PROSITE" id="PS51668"/>
    </source>
</evidence>
<dbReference type="InterPro" id="IPR036414">
    <property type="entry name" value="YaeB_N_sf"/>
</dbReference>
<dbReference type="PROSITE" id="PS01318">
    <property type="entry name" value="TSAA_1"/>
    <property type="match status" value="1"/>
</dbReference>